<protein>
    <submittedName>
        <fullName evidence="1">Uncharacterized protein</fullName>
    </submittedName>
</protein>
<dbReference type="EMBL" id="BART01031673">
    <property type="protein sequence ID" value="GAH16585.1"/>
    <property type="molecule type" value="Genomic_DNA"/>
</dbReference>
<evidence type="ECO:0000313" key="1">
    <source>
        <dbReference type="EMBL" id="GAH16585.1"/>
    </source>
</evidence>
<sequence length="95" mass="11248">MNYKFGNEQYKHSIVVIEGYMPMLFRIKKGKRGEIDNSFRKGFPKGLVTEVIQYGGMFRNEHGQETSPWYVRGKDGNPYNERFFLFTRSNKGREI</sequence>
<proteinExistence type="predicted"/>
<dbReference type="AlphaFoldDB" id="X1E892"/>
<gene>
    <name evidence="1" type="ORF">S01H4_54959</name>
</gene>
<reference evidence="1" key="1">
    <citation type="journal article" date="2014" name="Front. Microbiol.">
        <title>High frequency of phylogenetically diverse reductive dehalogenase-homologous genes in deep subseafloor sedimentary metagenomes.</title>
        <authorList>
            <person name="Kawai M."/>
            <person name="Futagami T."/>
            <person name="Toyoda A."/>
            <person name="Takaki Y."/>
            <person name="Nishi S."/>
            <person name="Hori S."/>
            <person name="Arai W."/>
            <person name="Tsubouchi T."/>
            <person name="Morono Y."/>
            <person name="Uchiyama I."/>
            <person name="Ito T."/>
            <person name="Fujiyama A."/>
            <person name="Inagaki F."/>
            <person name="Takami H."/>
        </authorList>
    </citation>
    <scope>NUCLEOTIDE SEQUENCE</scope>
    <source>
        <strain evidence="1">Expedition CK06-06</strain>
    </source>
</reference>
<accession>X1E892</accession>
<name>X1E892_9ZZZZ</name>
<comment type="caution">
    <text evidence="1">The sequence shown here is derived from an EMBL/GenBank/DDBJ whole genome shotgun (WGS) entry which is preliminary data.</text>
</comment>
<organism evidence="1">
    <name type="scientific">marine sediment metagenome</name>
    <dbReference type="NCBI Taxonomy" id="412755"/>
    <lineage>
        <taxon>unclassified sequences</taxon>
        <taxon>metagenomes</taxon>
        <taxon>ecological metagenomes</taxon>
    </lineage>
</organism>